<organism evidence="1 2">
    <name type="scientific">Dendrothele bispora (strain CBS 962.96)</name>
    <dbReference type="NCBI Taxonomy" id="1314807"/>
    <lineage>
        <taxon>Eukaryota</taxon>
        <taxon>Fungi</taxon>
        <taxon>Dikarya</taxon>
        <taxon>Basidiomycota</taxon>
        <taxon>Agaricomycotina</taxon>
        <taxon>Agaricomycetes</taxon>
        <taxon>Agaricomycetidae</taxon>
        <taxon>Agaricales</taxon>
        <taxon>Agaricales incertae sedis</taxon>
        <taxon>Dendrothele</taxon>
    </lineage>
</organism>
<proteinExistence type="predicted"/>
<dbReference type="AlphaFoldDB" id="A0A4S8LU38"/>
<evidence type="ECO:0000313" key="1">
    <source>
        <dbReference type="EMBL" id="THU92593.1"/>
    </source>
</evidence>
<evidence type="ECO:0000313" key="2">
    <source>
        <dbReference type="Proteomes" id="UP000297245"/>
    </source>
</evidence>
<gene>
    <name evidence="1" type="ORF">K435DRAFT_208620</name>
</gene>
<sequence>MQKFTFNTTQRSSKYFGFRCRRLSSDVTCIKLRSAQLLAIVFASVLNWLPSFSRFTVCLACQRTRGAAVLIRSGNRRRSLLTKISNN</sequence>
<name>A0A4S8LU38_DENBC</name>
<keyword evidence="2" id="KW-1185">Reference proteome</keyword>
<accession>A0A4S8LU38</accession>
<reference evidence="1 2" key="1">
    <citation type="journal article" date="2019" name="Nat. Ecol. Evol.">
        <title>Megaphylogeny resolves global patterns of mushroom evolution.</title>
        <authorList>
            <person name="Varga T."/>
            <person name="Krizsan K."/>
            <person name="Foldi C."/>
            <person name="Dima B."/>
            <person name="Sanchez-Garcia M."/>
            <person name="Sanchez-Ramirez S."/>
            <person name="Szollosi G.J."/>
            <person name="Szarkandi J.G."/>
            <person name="Papp V."/>
            <person name="Albert L."/>
            <person name="Andreopoulos W."/>
            <person name="Angelini C."/>
            <person name="Antonin V."/>
            <person name="Barry K.W."/>
            <person name="Bougher N.L."/>
            <person name="Buchanan P."/>
            <person name="Buyck B."/>
            <person name="Bense V."/>
            <person name="Catcheside P."/>
            <person name="Chovatia M."/>
            <person name="Cooper J."/>
            <person name="Damon W."/>
            <person name="Desjardin D."/>
            <person name="Finy P."/>
            <person name="Geml J."/>
            <person name="Haridas S."/>
            <person name="Hughes K."/>
            <person name="Justo A."/>
            <person name="Karasinski D."/>
            <person name="Kautmanova I."/>
            <person name="Kiss B."/>
            <person name="Kocsube S."/>
            <person name="Kotiranta H."/>
            <person name="LaButti K.M."/>
            <person name="Lechner B.E."/>
            <person name="Liimatainen K."/>
            <person name="Lipzen A."/>
            <person name="Lukacs Z."/>
            <person name="Mihaltcheva S."/>
            <person name="Morgado L.N."/>
            <person name="Niskanen T."/>
            <person name="Noordeloos M.E."/>
            <person name="Ohm R.A."/>
            <person name="Ortiz-Santana B."/>
            <person name="Ovrebo C."/>
            <person name="Racz N."/>
            <person name="Riley R."/>
            <person name="Savchenko A."/>
            <person name="Shiryaev A."/>
            <person name="Soop K."/>
            <person name="Spirin V."/>
            <person name="Szebenyi C."/>
            <person name="Tomsovsky M."/>
            <person name="Tulloss R.E."/>
            <person name="Uehling J."/>
            <person name="Grigoriev I.V."/>
            <person name="Vagvolgyi C."/>
            <person name="Papp T."/>
            <person name="Martin F.M."/>
            <person name="Miettinen O."/>
            <person name="Hibbett D.S."/>
            <person name="Nagy L.G."/>
        </authorList>
    </citation>
    <scope>NUCLEOTIDE SEQUENCE [LARGE SCALE GENOMIC DNA]</scope>
    <source>
        <strain evidence="1 2">CBS 962.96</strain>
    </source>
</reference>
<protein>
    <submittedName>
        <fullName evidence="1">Uncharacterized protein</fullName>
    </submittedName>
</protein>
<dbReference type="EMBL" id="ML179274">
    <property type="protein sequence ID" value="THU92593.1"/>
    <property type="molecule type" value="Genomic_DNA"/>
</dbReference>
<dbReference type="Proteomes" id="UP000297245">
    <property type="component" value="Unassembled WGS sequence"/>
</dbReference>